<reference evidence="1 2" key="1">
    <citation type="submission" date="2022-04" db="EMBL/GenBank/DDBJ databases">
        <title>Positive selection, recombination, and allopatry shape intraspecific diversity of widespread and dominant cyanobacteria.</title>
        <authorList>
            <person name="Wei J."/>
            <person name="Shu W."/>
            <person name="Hu C."/>
        </authorList>
    </citation>
    <scope>NUCLEOTIDE SEQUENCE [LARGE SCALE GENOMIC DNA]</scope>
    <source>
        <strain evidence="1 2">AS-A4</strain>
    </source>
</reference>
<name>A0ABV0KQX1_9CYAN</name>
<dbReference type="RefSeq" id="WP_190448651.1">
    <property type="nucleotide sequence ID" value="NZ_JAMPLM010000020.1"/>
</dbReference>
<organism evidence="1 2">
    <name type="scientific">Stenomitos frigidus AS-A4</name>
    <dbReference type="NCBI Taxonomy" id="2933935"/>
    <lineage>
        <taxon>Bacteria</taxon>
        <taxon>Bacillati</taxon>
        <taxon>Cyanobacteriota</taxon>
        <taxon>Cyanophyceae</taxon>
        <taxon>Leptolyngbyales</taxon>
        <taxon>Leptolyngbyaceae</taxon>
        <taxon>Stenomitos</taxon>
    </lineage>
</organism>
<gene>
    <name evidence="1" type="ORF">NDI38_19690</name>
</gene>
<dbReference type="EMBL" id="JAMPLM010000020">
    <property type="protein sequence ID" value="MEP1060659.1"/>
    <property type="molecule type" value="Genomic_DNA"/>
</dbReference>
<protein>
    <submittedName>
        <fullName evidence="1">Uncharacterized protein</fullName>
    </submittedName>
</protein>
<sequence>MAKPLYCYGQLFDRLRKAKRHALKPALVKQDTIMTTMATQAREYCEKIDAIASCRGVYDSVAENLI</sequence>
<dbReference type="Proteomes" id="UP001476950">
    <property type="component" value="Unassembled WGS sequence"/>
</dbReference>
<evidence type="ECO:0000313" key="1">
    <source>
        <dbReference type="EMBL" id="MEP1060659.1"/>
    </source>
</evidence>
<proteinExistence type="predicted"/>
<evidence type="ECO:0000313" key="2">
    <source>
        <dbReference type="Proteomes" id="UP001476950"/>
    </source>
</evidence>
<accession>A0ABV0KQX1</accession>
<comment type="caution">
    <text evidence="1">The sequence shown here is derived from an EMBL/GenBank/DDBJ whole genome shotgun (WGS) entry which is preliminary data.</text>
</comment>
<keyword evidence="2" id="KW-1185">Reference proteome</keyword>